<evidence type="ECO:0000313" key="15">
    <source>
        <dbReference type="EMBL" id="KAG0250839.1"/>
    </source>
</evidence>
<keyword evidence="8 13" id="KW-0460">Magnesium</keyword>
<keyword evidence="4 13" id="KW-0158">Chromosome</keyword>
<dbReference type="GO" id="GO:0000333">
    <property type="term" value="C:telomerase catalytic core complex"/>
    <property type="evidence" value="ECO:0007669"/>
    <property type="project" value="TreeGrafter"/>
</dbReference>
<keyword evidence="5 13" id="KW-0808">Transferase</keyword>
<reference evidence="15" key="1">
    <citation type="journal article" date="2020" name="Fungal Divers.">
        <title>Resolving the Mortierellaceae phylogeny through synthesis of multi-gene phylogenetics and phylogenomics.</title>
        <authorList>
            <person name="Vandepol N."/>
            <person name="Liber J."/>
            <person name="Desiro A."/>
            <person name="Na H."/>
            <person name="Kennedy M."/>
            <person name="Barry K."/>
            <person name="Grigoriev I.V."/>
            <person name="Miller A.N."/>
            <person name="O'Donnell K."/>
            <person name="Stajich J.E."/>
            <person name="Bonito G."/>
        </authorList>
    </citation>
    <scope>NUCLEOTIDE SEQUENCE</scope>
    <source>
        <strain evidence="15">KOD948</strain>
    </source>
</reference>
<evidence type="ECO:0000256" key="4">
    <source>
        <dbReference type="ARBA" id="ARBA00022454"/>
    </source>
</evidence>
<dbReference type="Gene3D" id="3.30.70.2630">
    <property type="match status" value="1"/>
</dbReference>
<protein>
    <recommendedName>
        <fullName evidence="3 13">Telomerase reverse transcriptase</fullName>
        <ecNumber evidence="2 13">2.7.7.49</ecNumber>
    </recommendedName>
    <alternativeName>
        <fullName evidence="13">Telomerase catalytic subunit</fullName>
    </alternativeName>
</protein>
<gene>
    <name evidence="15" type="ORF">BG011_008049</name>
</gene>
<dbReference type="InterPro" id="IPR049139">
    <property type="entry name" value="TERT_C"/>
</dbReference>
<sequence>MKPTWRLRAMRKLVGDMVDLNSRCMFKHLMQYYCPVEVTSFVHAVVKKVIPLPMFGSIENRTVILRAMTRFIRLRRYETMSLQYVLQGFKMGDCEWLQDTQVRKLGSYVRHVPPSASIKQHEILYEFVYWLFDGFLISLLQAGFYITDSSFQRNKVFYYRHGLWRHITKPAVNLIQKNMFVKMTEDEVAWCYRGYSVVRLLPKEEGLRPIINLRKTSTRLVNGRPTSGVKSMNKQLMNAFLVMAYEQNRQLSYKSSSAIGMSDLYHRLKLVKNKLVDKSNMQVQRLFMVKVDIKKSFDSINQDKLLEIINNTLKEDQYMIHRYSKVMPANGAITKRFFPKAISQNEMPKFMDFSHNQAVISKHAVYIDKVIHTFERKGAIVNAIKNHIKENIVKFGRHFYRQTTGIPQGSILSPSLCRFFYDEMEKNILSELIQDMDSAMVRLADDFLFISRKQERATSFLQTMSMGHPDFGCFINETKTIANFDITMNGKVIPRCHGNEFPFCGMLLHSKTLEIRTDYSRYHGEDIRNLLTVGRDLHPGRSITFKMKKAMQHMCQMAFSDTTFNSHSKVMLNIYQNFVFCAMKFHAYCQELYLDPVSKEHLQPLALPSVVFGILRACYGLLHNGRRSTVGITAGVRFDIAERHVHWFGASAFCSTLPKLIIYDPLRVALQDKVLAPLNRDEKVHFKRMLHSVVNDQRNSILDDIRYK</sequence>
<dbReference type="Pfam" id="PF21399">
    <property type="entry name" value="TERT_C"/>
    <property type="match status" value="1"/>
</dbReference>
<proteinExistence type="inferred from homology"/>
<dbReference type="GO" id="GO:0070034">
    <property type="term" value="F:telomerase RNA binding"/>
    <property type="evidence" value="ECO:0007669"/>
    <property type="project" value="TreeGrafter"/>
</dbReference>
<dbReference type="PRINTS" id="PR01365">
    <property type="entry name" value="TELOMERASERT"/>
</dbReference>
<dbReference type="EC" id="2.7.7.49" evidence="2 13"/>
<feature type="domain" description="Reverse transcriptase" evidence="14">
    <location>
        <begin position="182"/>
        <end position="508"/>
    </location>
</feature>
<dbReference type="GO" id="GO:0007004">
    <property type="term" value="P:telomere maintenance via telomerase"/>
    <property type="evidence" value="ECO:0007669"/>
    <property type="project" value="TreeGrafter"/>
</dbReference>
<dbReference type="AlphaFoldDB" id="A0A9P6TXG3"/>
<dbReference type="SMART" id="SM00975">
    <property type="entry name" value="Telomerase_RBD"/>
    <property type="match status" value="1"/>
</dbReference>
<dbReference type="SUPFAM" id="SSF56672">
    <property type="entry name" value="DNA/RNA polymerases"/>
    <property type="match status" value="1"/>
</dbReference>
<keyword evidence="9 13" id="KW-0779">Telomere</keyword>
<dbReference type="EMBL" id="JAAAJA010000644">
    <property type="protein sequence ID" value="KAG0250839.1"/>
    <property type="molecule type" value="Genomic_DNA"/>
</dbReference>
<evidence type="ECO:0000256" key="6">
    <source>
        <dbReference type="ARBA" id="ARBA00022695"/>
    </source>
</evidence>
<keyword evidence="6 13" id="KW-0548">Nucleotidyltransferase</keyword>
<evidence type="ECO:0000259" key="14">
    <source>
        <dbReference type="PROSITE" id="PS50878"/>
    </source>
</evidence>
<accession>A0A9P6TXG3</accession>
<dbReference type="Pfam" id="PF12009">
    <property type="entry name" value="Telomerase_RBD"/>
    <property type="match status" value="1"/>
</dbReference>
<evidence type="ECO:0000256" key="2">
    <source>
        <dbReference type="ARBA" id="ARBA00012493"/>
    </source>
</evidence>
<dbReference type="Pfam" id="PF00078">
    <property type="entry name" value="RVT_1"/>
    <property type="match status" value="1"/>
</dbReference>
<evidence type="ECO:0000256" key="13">
    <source>
        <dbReference type="RuleBase" id="RU365061"/>
    </source>
</evidence>
<comment type="subcellular location">
    <subcellularLocation>
        <location evidence="13">Nucleus</location>
    </subcellularLocation>
    <subcellularLocation>
        <location evidence="13">Chromosome</location>
        <location evidence="13">Telomere</location>
    </subcellularLocation>
</comment>
<dbReference type="OrthoDB" id="289721at2759"/>
<comment type="function">
    <text evidence="13">Telomerase is a ribonucleoprotein enzyme essential for the replication of chromosome termini in most eukaryotes. It elongates telomeres. It is a reverse transcriptase that adds simple sequence repeats to chromosome ends by copying a template sequence within the RNA component of the enzyme.</text>
</comment>
<evidence type="ECO:0000256" key="12">
    <source>
        <dbReference type="ARBA" id="ARBA00048173"/>
    </source>
</evidence>
<evidence type="ECO:0000256" key="1">
    <source>
        <dbReference type="ARBA" id="ARBA00008001"/>
    </source>
</evidence>
<organism evidence="15 16">
    <name type="scientific">Mortierella polycephala</name>
    <dbReference type="NCBI Taxonomy" id="41804"/>
    <lineage>
        <taxon>Eukaryota</taxon>
        <taxon>Fungi</taxon>
        <taxon>Fungi incertae sedis</taxon>
        <taxon>Mucoromycota</taxon>
        <taxon>Mortierellomycotina</taxon>
        <taxon>Mortierellomycetes</taxon>
        <taxon>Mortierellales</taxon>
        <taxon>Mortierellaceae</taxon>
        <taxon>Mortierella</taxon>
    </lineage>
</organism>
<keyword evidence="7 13" id="KW-0479">Metal-binding</keyword>
<dbReference type="InterPro" id="IPR000477">
    <property type="entry name" value="RT_dom"/>
</dbReference>
<keyword evidence="11 13" id="KW-0539">Nucleus</keyword>
<name>A0A9P6TXG3_9FUNG</name>
<evidence type="ECO:0000256" key="7">
    <source>
        <dbReference type="ARBA" id="ARBA00022723"/>
    </source>
</evidence>
<evidence type="ECO:0000256" key="3">
    <source>
        <dbReference type="ARBA" id="ARBA00016182"/>
    </source>
</evidence>
<dbReference type="InterPro" id="IPR003545">
    <property type="entry name" value="Telomerase_RT"/>
</dbReference>
<evidence type="ECO:0000256" key="10">
    <source>
        <dbReference type="ARBA" id="ARBA00022918"/>
    </source>
</evidence>
<evidence type="ECO:0000313" key="16">
    <source>
        <dbReference type="Proteomes" id="UP000726737"/>
    </source>
</evidence>
<comment type="caution">
    <text evidence="15">The sequence shown here is derived from an EMBL/GenBank/DDBJ whole genome shotgun (WGS) entry which is preliminary data.</text>
</comment>
<dbReference type="Gene3D" id="1.10.357.90">
    <property type="match status" value="1"/>
</dbReference>
<dbReference type="Proteomes" id="UP000726737">
    <property type="component" value="Unassembled WGS sequence"/>
</dbReference>
<evidence type="ECO:0000256" key="8">
    <source>
        <dbReference type="ARBA" id="ARBA00022842"/>
    </source>
</evidence>
<evidence type="ECO:0000256" key="9">
    <source>
        <dbReference type="ARBA" id="ARBA00022895"/>
    </source>
</evidence>
<dbReference type="GO" id="GO:0000781">
    <property type="term" value="C:chromosome, telomeric region"/>
    <property type="evidence" value="ECO:0007669"/>
    <property type="project" value="UniProtKB-SubCell"/>
</dbReference>
<evidence type="ECO:0000256" key="11">
    <source>
        <dbReference type="ARBA" id="ARBA00023242"/>
    </source>
</evidence>
<keyword evidence="16" id="KW-1185">Reference proteome</keyword>
<dbReference type="PANTHER" id="PTHR12066">
    <property type="entry name" value="TELOMERASE REVERSE TRANSCRIPTASE"/>
    <property type="match status" value="1"/>
</dbReference>
<dbReference type="InterPro" id="IPR021891">
    <property type="entry name" value="Telomerase_RBD"/>
</dbReference>
<dbReference type="PROSITE" id="PS50878">
    <property type="entry name" value="RT_POL"/>
    <property type="match status" value="1"/>
</dbReference>
<keyword evidence="10 13" id="KW-0695">RNA-directed DNA polymerase</keyword>
<dbReference type="Gene3D" id="1.10.132.70">
    <property type="match status" value="1"/>
</dbReference>
<dbReference type="PANTHER" id="PTHR12066:SF0">
    <property type="entry name" value="TELOMERASE REVERSE TRANSCRIPTASE"/>
    <property type="match status" value="1"/>
</dbReference>
<dbReference type="GO" id="GO:0003720">
    <property type="term" value="F:telomerase activity"/>
    <property type="evidence" value="ECO:0007669"/>
    <property type="project" value="InterPro"/>
</dbReference>
<dbReference type="CDD" id="cd01648">
    <property type="entry name" value="TERT"/>
    <property type="match status" value="1"/>
</dbReference>
<comment type="catalytic activity">
    <reaction evidence="12 13">
        <text>DNA(n) + a 2'-deoxyribonucleoside 5'-triphosphate = DNA(n+1) + diphosphate</text>
        <dbReference type="Rhea" id="RHEA:22508"/>
        <dbReference type="Rhea" id="RHEA-COMP:17339"/>
        <dbReference type="Rhea" id="RHEA-COMP:17340"/>
        <dbReference type="ChEBI" id="CHEBI:33019"/>
        <dbReference type="ChEBI" id="CHEBI:61560"/>
        <dbReference type="ChEBI" id="CHEBI:173112"/>
        <dbReference type="EC" id="2.7.7.49"/>
    </reaction>
</comment>
<dbReference type="GO" id="GO:0046872">
    <property type="term" value="F:metal ion binding"/>
    <property type="evidence" value="ECO:0007669"/>
    <property type="project" value="UniProtKB-KW"/>
</dbReference>
<dbReference type="InterPro" id="IPR043502">
    <property type="entry name" value="DNA/RNA_pol_sf"/>
</dbReference>
<evidence type="ECO:0000256" key="5">
    <source>
        <dbReference type="ARBA" id="ARBA00022679"/>
    </source>
</evidence>
<dbReference type="GO" id="GO:0042162">
    <property type="term" value="F:telomeric DNA binding"/>
    <property type="evidence" value="ECO:0007669"/>
    <property type="project" value="TreeGrafter"/>
</dbReference>
<comment type="similarity">
    <text evidence="1 13">Belongs to the reverse transcriptase family. Telomerase subfamily.</text>
</comment>